<evidence type="ECO:0000256" key="1">
    <source>
        <dbReference type="SAM" id="Phobius"/>
    </source>
</evidence>
<evidence type="ECO:0000313" key="3">
    <source>
        <dbReference type="Proteomes" id="UP000782312"/>
    </source>
</evidence>
<keyword evidence="1" id="KW-0812">Transmembrane</keyword>
<proteinExistence type="predicted"/>
<organism evidence="2 3">
    <name type="scientific">Tectimicrobiota bacterium</name>
    <dbReference type="NCBI Taxonomy" id="2528274"/>
    <lineage>
        <taxon>Bacteria</taxon>
        <taxon>Pseudomonadati</taxon>
        <taxon>Nitrospinota/Tectimicrobiota group</taxon>
        <taxon>Candidatus Tectimicrobiota</taxon>
    </lineage>
</organism>
<dbReference type="Proteomes" id="UP000782312">
    <property type="component" value="Unassembled WGS sequence"/>
</dbReference>
<dbReference type="AlphaFoldDB" id="A0A932MPB2"/>
<gene>
    <name evidence="2" type="ORF">HYZ11_13775</name>
</gene>
<name>A0A932MPB2_UNCTE</name>
<evidence type="ECO:0000313" key="2">
    <source>
        <dbReference type="EMBL" id="MBI3128668.1"/>
    </source>
</evidence>
<sequence length="51" mass="5740">MLETDINGPNIEHLIMLSWILMAGAGVFVVLRSVLGFLRRKETPSQGTRRD</sequence>
<accession>A0A932MPB2</accession>
<reference evidence="2" key="1">
    <citation type="submission" date="2020-07" db="EMBL/GenBank/DDBJ databases">
        <title>Huge and variable diversity of episymbiotic CPR bacteria and DPANN archaea in groundwater ecosystems.</title>
        <authorList>
            <person name="He C.Y."/>
            <person name="Keren R."/>
            <person name="Whittaker M."/>
            <person name="Farag I.F."/>
            <person name="Doudna J."/>
            <person name="Cate J.H.D."/>
            <person name="Banfield J.F."/>
        </authorList>
    </citation>
    <scope>NUCLEOTIDE SEQUENCE</scope>
    <source>
        <strain evidence="2">NC_groundwater_763_Ag_S-0.2um_68_21</strain>
    </source>
</reference>
<protein>
    <submittedName>
        <fullName evidence="2">Uncharacterized protein</fullName>
    </submittedName>
</protein>
<dbReference type="EMBL" id="JACPUR010000035">
    <property type="protein sequence ID" value="MBI3128668.1"/>
    <property type="molecule type" value="Genomic_DNA"/>
</dbReference>
<keyword evidence="1" id="KW-1133">Transmembrane helix</keyword>
<feature type="transmembrane region" description="Helical" evidence="1">
    <location>
        <begin position="14"/>
        <end position="35"/>
    </location>
</feature>
<comment type="caution">
    <text evidence="2">The sequence shown here is derived from an EMBL/GenBank/DDBJ whole genome shotgun (WGS) entry which is preliminary data.</text>
</comment>
<keyword evidence="1" id="KW-0472">Membrane</keyword>